<comment type="caution">
    <text evidence="2">The sequence shown here is derived from an EMBL/GenBank/DDBJ whole genome shotgun (WGS) entry which is preliminary data.</text>
</comment>
<name>A0AAW4YGI0_9BACT</name>
<accession>A0AAW4YGI0</accession>
<evidence type="ECO:0000313" key="3">
    <source>
        <dbReference type="Proteomes" id="UP001200307"/>
    </source>
</evidence>
<organism evidence="2 3">
    <name type="scientific">Segatella copri</name>
    <dbReference type="NCBI Taxonomy" id="165179"/>
    <lineage>
        <taxon>Bacteria</taxon>
        <taxon>Pseudomonadati</taxon>
        <taxon>Bacteroidota</taxon>
        <taxon>Bacteroidia</taxon>
        <taxon>Bacteroidales</taxon>
        <taxon>Prevotellaceae</taxon>
        <taxon>Segatella</taxon>
    </lineage>
</organism>
<dbReference type="RefSeq" id="WP_233339442.1">
    <property type="nucleotide sequence ID" value="NZ_JAJTVO010000018.1"/>
</dbReference>
<evidence type="ECO:0000259" key="1">
    <source>
        <dbReference type="PROSITE" id="PS50801"/>
    </source>
</evidence>
<dbReference type="Proteomes" id="UP001200307">
    <property type="component" value="Unassembled WGS sequence"/>
</dbReference>
<proteinExistence type="predicted"/>
<dbReference type="EMBL" id="JAJTVO010000018">
    <property type="protein sequence ID" value="MCE4122722.1"/>
    <property type="molecule type" value="Genomic_DNA"/>
</dbReference>
<reference evidence="2" key="1">
    <citation type="submission" date="2021-12" db="EMBL/GenBank/DDBJ databases">
        <authorList>
            <person name="Lv X."/>
        </authorList>
    </citation>
    <scope>NUCLEOTIDE SEQUENCE</scope>
    <source>
        <strain evidence="2">HF2106</strain>
    </source>
</reference>
<gene>
    <name evidence="2" type="ORF">LYY06_10670</name>
</gene>
<dbReference type="PROSITE" id="PS50801">
    <property type="entry name" value="STAS"/>
    <property type="match status" value="1"/>
</dbReference>
<protein>
    <recommendedName>
        <fullName evidence="1">STAS domain-containing protein</fullName>
    </recommendedName>
</protein>
<dbReference type="AlphaFoldDB" id="A0AAW4YGI0"/>
<evidence type="ECO:0000313" key="2">
    <source>
        <dbReference type="EMBL" id="MCE4122722.1"/>
    </source>
</evidence>
<dbReference type="InterPro" id="IPR002645">
    <property type="entry name" value="STAS_dom"/>
</dbReference>
<feature type="domain" description="STAS" evidence="1">
    <location>
        <begin position="1"/>
        <end position="104"/>
    </location>
</feature>
<sequence>MDEEFYIAERLKVDKEGILFLADLWEKIESFSGGKVLLHFDEVKDIDANLSAALGAILDSATKKGTSMFLNAPREKTVKRALARIGFLGAFSVQTNVKERENFIMYKCFSVLESSEFKEYIHTGLIQKQRFPQCTQKAEEKIIESIYEVFANAVSHGGCENVYSCGECHELDKRPMLDMTITNLGRSIQENVNNFLCKRGKSPLSAEDTLKWAFKEGNTTKDVPGGLGLAILKDFMDLNEGEIQMASGNALLEYKKGCFDTAFLEKPFPGTIVNLKFNCADQKAYSLKNEITNSQDLL</sequence>